<dbReference type="Proteomes" id="UP000095765">
    <property type="component" value="Unassembled WGS sequence"/>
</dbReference>
<organism evidence="2 3">
    <name type="scientific">Anaerotruncus colihominis</name>
    <dbReference type="NCBI Taxonomy" id="169435"/>
    <lineage>
        <taxon>Bacteria</taxon>
        <taxon>Bacillati</taxon>
        <taxon>Bacillota</taxon>
        <taxon>Clostridia</taxon>
        <taxon>Eubacteriales</taxon>
        <taxon>Oscillospiraceae</taxon>
        <taxon>Anaerotruncus</taxon>
    </lineage>
</organism>
<protein>
    <submittedName>
        <fullName evidence="2">Uncharacterized protein</fullName>
    </submittedName>
</protein>
<keyword evidence="1" id="KW-0472">Membrane</keyword>
<accession>A0A174TE33</accession>
<dbReference type="AlphaFoldDB" id="A0A174TE33"/>
<evidence type="ECO:0000256" key="1">
    <source>
        <dbReference type="SAM" id="Phobius"/>
    </source>
</evidence>
<keyword evidence="1" id="KW-0812">Transmembrane</keyword>
<reference evidence="2 3" key="1">
    <citation type="submission" date="2015-09" db="EMBL/GenBank/DDBJ databases">
        <authorList>
            <consortium name="Pathogen Informatics"/>
        </authorList>
    </citation>
    <scope>NUCLEOTIDE SEQUENCE [LARGE SCALE GENOMIC DNA]</scope>
    <source>
        <strain evidence="2 3">2789STDY5834939</strain>
    </source>
</reference>
<evidence type="ECO:0000313" key="2">
    <source>
        <dbReference type="EMBL" id="CUQ08434.1"/>
    </source>
</evidence>
<gene>
    <name evidence="2" type="ORF">ERS852551_03046</name>
</gene>
<evidence type="ECO:0000313" key="3">
    <source>
        <dbReference type="Proteomes" id="UP000095765"/>
    </source>
</evidence>
<feature type="transmembrane region" description="Helical" evidence="1">
    <location>
        <begin position="6"/>
        <end position="24"/>
    </location>
</feature>
<name>A0A174TE33_9FIRM</name>
<dbReference type="EMBL" id="CZBE01000025">
    <property type="protein sequence ID" value="CUQ08434.1"/>
    <property type="molecule type" value="Genomic_DNA"/>
</dbReference>
<keyword evidence="1" id="KW-1133">Transmembrane helix</keyword>
<sequence length="34" mass="3829">MDYGWIILVLILVTGYIIAIKKISRLHSNDAANL</sequence>
<proteinExistence type="predicted"/>